<dbReference type="Pfam" id="PF18013">
    <property type="entry name" value="Phage_lysozyme2"/>
    <property type="match status" value="1"/>
</dbReference>
<dbReference type="Proteomes" id="UP000190328">
    <property type="component" value="Unassembled WGS sequence"/>
</dbReference>
<dbReference type="Pfam" id="PF05257">
    <property type="entry name" value="CHAP"/>
    <property type="match status" value="1"/>
</dbReference>
<evidence type="ECO:0000313" key="3">
    <source>
        <dbReference type="EMBL" id="SJZ45530.1"/>
    </source>
</evidence>
<organism evidence="3 4">
    <name type="scientific">Pilibacter termitis</name>
    <dbReference type="NCBI Taxonomy" id="263852"/>
    <lineage>
        <taxon>Bacteria</taxon>
        <taxon>Bacillati</taxon>
        <taxon>Bacillota</taxon>
        <taxon>Bacilli</taxon>
        <taxon>Lactobacillales</taxon>
        <taxon>Enterococcaceae</taxon>
        <taxon>Pilibacter</taxon>
    </lineage>
</organism>
<dbReference type="AlphaFoldDB" id="A0A1T4KT50"/>
<proteinExistence type="predicted"/>
<dbReference type="EMBL" id="FUXI01000003">
    <property type="protein sequence ID" value="SJZ45530.1"/>
    <property type="molecule type" value="Genomic_DNA"/>
</dbReference>
<dbReference type="Gene3D" id="1.10.530.10">
    <property type="match status" value="1"/>
</dbReference>
<dbReference type="InterPro" id="IPR038765">
    <property type="entry name" value="Papain-like_cys_pep_sf"/>
</dbReference>
<feature type="domain" description="Peptidase C51" evidence="2">
    <location>
        <begin position="736"/>
        <end position="866"/>
    </location>
</feature>
<reference evidence="3 4" key="1">
    <citation type="submission" date="2017-02" db="EMBL/GenBank/DDBJ databases">
        <authorList>
            <person name="Peterson S.W."/>
        </authorList>
    </citation>
    <scope>NUCLEOTIDE SEQUENCE [LARGE SCALE GENOMIC DNA]</scope>
    <source>
        <strain evidence="3 4">ATCC BAA-1030</strain>
    </source>
</reference>
<accession>A0A1T4KT50</accession>
<gene>
    <name evidence="3" type="ORF">SAMN02745116_00368</name>
</gene>
<keyword evidence="1" id="KW-0812">Transmembrane</keyword>
<dbReference type="InterPro" id="IPR007921">
    <property type="entry name" value="CHAP_dom"/>
</dbReference>
<dbReference type="OrthoDB" id="9805070at2"/>
<evidence type="ECO:0000313" key="4">
    <source>
        <dbReference type="Proteomes" id="UP000190328"/>
    </source>
</evidence>
<feature type="transmembrane region" description="Helical" evidence="1">
    <location>
        <begin position="253"/>
        <end position="273"/>
    </location>
</feature>
<name>A0A1T4KT50_9ENTE</name>
<dbReference type="PROSITE" id="PS50911">
    <property type="entry name" value="CHAP"/>
    <property type="match status" value="1"/>
</dbReference>
<sequence length="866" mass="97577">MDKMDKKSFIQKTTKKEIKLRVKEGMAAKSVVKPRAARLQSKKEYKQAKKHYQLRRKNARYLRKKETTSGVAVEALTKKRMLDAKGDKTVAKKVFQAHQKADPTMVRNQVKGEAKYQAKAKAVQTIVLDPMHKDDTLNEAVEAYQQGRSAVHRVKTAKHLGKSSVKIVGKAGKSTYGLGNRLLNFSMGNGFKRTPEDFKLKNRTKRSMQKWKARRKAIQEAKKAQKTSAVLRSMFRGEKAVGKAASVLAQNPFVLAILGLLLFLFLILGAIAATPQSAVMQDEIELTKTYKAFTEEDAKNSDENNIFYTDFTQPLLYMNYRYEDFKLSDLVPWRLSTFASYVTELWGDLNGCKPEYKFTSMDSLAKDKGTAYHLSEEDYTEWSEITKETQFQALDGQLSFPFQTEVLPIARRFGYEREGESIQLVESVSVALSPGQECVAPMGGVLTIPAENTFLITKEKDARLRLKGIGTGRFQGNETVTEGKGLGNAIGDRLQITYEKYDVESDKWQKVNPAFYFPKVTYMQVTSLGNSDFSPQKDMADRAKTIYDFLMKKGYTRQGICAILGNFQIESSINPKRAEGDYLKPPVGASGNCWDDDNWLNMGNNEIYGGKFPLIIHRGIGLGQWTDTADGSTRGTMLRNYAKSKNKKWYDLELQLDFMLNGDTPASKTMFVNTVGSKVGTTVPELTTYFLTHWEGNPGDKLQQRIQAAQNWYNYFSGSAADLNGTSKENFEKYKDKIAPLPTNKEMKDGWGGNAYALGNCTWWVYNRMAQLGKHIHPTMGNANQWVQNYVQTPGARLVSEPKRGDAIIFTNGAAGSHPTYGHVAMVEYVNSDGSFLISEMNVQGAYSMGWRVLTKQPNEYFMRVE</sequence>
<dbReference type="RefSeq" id="WP_144399445.1">
    <property type="nucleotide sequence ID" value="NZ_FUXI01000003.1"/>
</dbReference>
<evidence type="ECO:0000256" key="1">
    <source>
        <dbReference type="SAM" id="Phobius"/>
    </source>
</evidence>
<keyword evidence="1" id="KW-1133">Transmembrane helix</keyword>
<dbReference type="Gene3D" id="3.90.1720.10">
    <property type="entry name" value="endopeptidase domain like (from Nostoc punctiforme)"/>
    <property type="match status" value="1"/>
</dbReference>
<keyword evidence="1" id="KW-0472">Membrane</keyword>
<dbReference type="SUPFAM" id="SSF54001">
    <property type="entry name" value="Cysteine proteinases"/>
    <property type="match status" value="1"/>
</dbReference>
<protein>
    <submittedName>
        <fullName evidence="3">CHAP domain-containing protein</fullName>
    </submittedName>
</protein>
<dbReference type="STRING" id="263852.SAMN02745116_00368"/>
<evidence type="ECO:0000259" key="2">
    <source>
        <dbReference type="PROSITE" id="PS50911"/>
    </source>
</evidence>
<dbReference type="InterPro" id="IPR041219">
    <property type="entry name" value="Phage_lysozyme2"/>
</dbReference>
<keyword evidence="4" id="KW-1185">Reference proteome</keyword>